<keyword evidence="1" id="KW-0472">Membrane</keyword>
<feature type="transmembrane region" description="Helical" evidence="1">
    <location>
        <begin position="25"/>
        <end position="43"/>
    </location>
</feature>
<evidence type="ECO:0000313" key="3">
    <source>
        <dbReference type="Proteomes" id="UP000215383"/>
    </source>
</evidence>
<accession>A0A239T8B4</accession>
<gene>
    <name evidence="2" type="ORF">SAMEA4364220_00087</name>
</gene>
<sequence length="200" mass="23088">MEVFIIVKFKEKLKLIYNTIGKKRLSSYIILSVFFFVMVYLLFLKDTGEVKVLDEASINTQDTVQESKVLYTVNNDFTELKNPFSFEHEKEKDTVLVVKEEEKPNIKNQVSNKVVNTQEKKSVNSKKEEKKTKSVKNKYELEAIFDINQQKTALLKIDGKDMRVKTGDKVNDMVVTEINKNSIVLQTTEGMSINCPLNSF</sequence>
<keyword evidence="1" id="KW-0812">Transmembrane</keyword>
<protein>
    <submittedName>
        <fullName evidence="2">Uncharacterized protein</fullName>
    </submittedName>
</protein>
<dbReference type="GeneID" id="78506134"/>
<reference evidence="2 3" key="1">
    <citation type="submission" date="2017-06" db="EMBL/GenBank/DDBJ databases">
        <authorList>
            <consortium name="Pathogen Informatics"/>
        </authorList>
    </citation>
    <scope>NUCLEOTIDE SEQUENCE [LARGE SCALE GENOMIC DNA]</scope>
    <source>
        <strain evidence="2 3">NCTC10570</strain>
    </source>
</reference>
<dbReference type="Proteomes" id="UP000215383">
    <property type="component" value="Chromosome 1"/>
</dbReference>
<name>A0A239T8B4_9FIRM</name>
<dbReference type="AlphaFoldDB" id="A0A239T8B4"/>
<evidence type="ECO:0000313" key="2">
    <source>
        <dbReference type="EMBL" id="SNU93816.1"/>
    </source>
</evidence>
<dbReference type="EMBL" id="LT906446">
    <property type="protein sequence ID" value="SNU93816.1"/>
    <property type="molecule type" value="Genomic_DNA"/>
</dbReference>
<organism evidence="2 3">
    <name type="scientific">Megamonas hypermegale</name>
    <dbReference type="NCBI Taxonomy" id="158847"/>
    <lineage>
        <taxon>Bacteria</taxon>
        <taxon>Bacillati</taxon>
        <taxon>Bacillota</taxon>
        <taxon>Negativicutes</taxon>
        <taxon>Selenomonadales</taxon>
        <taxon>Selenomonadaceae</taxon>
        <taxon>Megamonas</taxon>
    </lineage>
</organism>
<keyword evidence="1" id="KW-1133">Transmembrane helix</keyword>
<keyword evidence="3" id="KW-1185">Reference proteome</keyword>
<dbReference type="RefSeq" id="WP_027890385.1">
    <property type="nucleotide sequence ID" value="NZ_LT906446.1"/>
</dbReference>
<evidence type="ECO:0000256" key="1">
    <source>
        <dbReference type="SAM" id="Phobius"/>
    </source>
</evidence>
<proteinExistence type="predicted"/>